<evidence type="ECO:0000256" key="12">
    <source>
        <dbReference type="ARBA" id="ARBA00034000"/>
    </source>
</evidence>
<evidence type="ECO:0000256" key="3">
    <source>
        <dbReference type="ARBA" id="ARBA00007164"/>
    </source>
</evidence>
<dbReference type="Pfam" id="PF07943">
    <property type="entry name" value="PBP5_C"/>
    <property type="match status" value="1"/>
</dbReference>
<evidence type="ECO:0000256" key="6">
    <source>
        <dbReference type="ARBA" id="ARBA00022670"/>
    </source>
</evidence>
<proteinExistence type="inferred from homology"/>
<dbReference type="PRINTS" id="PR00725">
    <property type="entry name" value="DADACBPTASE1"/>
</dbReference>
<accession>A0ABZ1CL74</accession>
<feature type="signal peptide" evidence="14">
    <location>
        <begin position="1"/>
        <end position="24"/>
    </location>
</feature>
<keyword evidence="8 16" id="KW-0378">Hydrolase</keyword>
<dbReference type="Gene3D" id="2.60.410.10">
    <property type="entry name" value="D-Ala-D-Ala carboxypeptidase, C-terminal domain"/>
    <property type="match status" value="1"/>
</dbReference>
<evidence type="ECO:0000256" key="10">
    <source>
        <dbReference type="ARBA" id="ARBA00022984"/>
    </source>
</evidence>
<evidence type="ECO:0000256" key="14">
    <source>
        <dbReference type="SAM" id="SignalP"/>
    </source>
</evidence>
<dbReference type="GO" id="GO:0004180">
    <property type="term" value="F:carboxypeptidase activity"/>
    <property type="evidence" value="ECO:0007669"/>
    <property type="project" value="UniProtKB-KW"/>
</dbReference>
<keyword evidence="5 16" id="KW-0121">Carboxypeptidase</keyword>
<name>A0ABZ1CL74_9PROT</name>
<protein>
    <recommendedName>
        <fullName evidence="4">serine-type D-Ala-D-Ala carboxypeptidase</fullName>
        <ecNumber evidence="4">3.4.16.4</ecNumber>
    </recommendedName>
</protein>
<keyword evidence="10" id="KW-0573">Peptidoglycan synthesis</keyword>
<dbReference type="SUPFAM" id="SSF69189">
    <property type="entry name" value="Penicillin-binding protein associated domain"/>
    <property type="match status" value="1"/>
</dbReference>
<evidence type="ECO:0000313" key="16">
    <source>
        <dbReference type="EMBL" id="WRS39964.1"/>
    </source>
</evidence>
<dbReference type="Pfam" id="PF00768">
    <property type="entry name" value="Peptidase_S11"/>
    <property type="match status" value="1"/>
</dbReference>
<evidence type="ECO:0000256" key="8">
    <source>
        <dbReference type="ARBA" id="ARBA00022801"/>
    </source>
</evidence>
<dbReference type="Gene3D" id="3.40.710.10">
    <property type="entry name" value="DD-peptidase/beta-lactamase superfamily"/>
    <property type="match status" value="1"/>
</dbReference>
<comment type="function">
    <text evidence="1">Removes C-terminal D-alanyl residues from sugar-peptide cell wall precursors.</text>
</comment>
<dbReference type="PANTHER" id="PTHR21581">
    <property type="entry name" value="D-ALANYL-D-ALANINE CARBOXYPEPTIDASE"/>
    <property type="match status" value="1"/>
</dbReference>
<dbReference type="InterPro" id="IPR018044">
    <property type="entry name" value="Peptidase_S11"/>
</dbReference>
<feature type="domain" description="Peptidase S11 D-Ala-D-Ala carboxypeptidase A C-terminal" evidence="15">
    <location>
        <begin position="275"/>
        <end position="365"/>
    </location>
</feature>
<keyword evidence="7 14" id="KW-0732">Signal</keyword>
<evidence type="ECO:0000259" key="15">
    <source>
        <dbReference type="SMART" id="SM00936"/>
    </source>
</evidence>
<evidence type="ECO:0000313" key="17">
    <source>
        <dbReference type="Proteomes" id="UP001334732"/>
    </source>
</evidence>
<comment type="similarity">
    <text evidence="3 13">Belongs to the peptidase S11 family.</text>
</comment>
<evidence type="ECO:0000256" key="9">
    <source>
        <dbReference type="ARBA" id="ARBA00022960"/>
    </source>
</evidence>
<sequence length="385" mass="41751">MTTPHFLQRLALSFTVLIASVAWSAPLVPPPPEIAAKSYVLMDAASGDVLAQHDGDTRLPPASLTKMMTAYIATLEMQRGRIHPGDMVTISEKAWRTGGSKMFVEVGKQVSVDDLFHGIIIQSGNDASIAMAEHIAGSEDAFVSLMNAEAQRLGMRNTHFTDATGLPHPDHYSSAHDMAILARAIINADPAHYAIYKQKYFLWNGINQPNRNLLLWRDDAVDGLKTGHTEEAGYCLVASAKRGNERLIAAVFGTDSEAARAAETAKLLTYGFRFFDSRTFYNKGAVVTDVPVWKGAARSVKAGVNDVVAVSVAAGEADKLVALAIPKPTLIAPVKQGDVIGKVEIRAGDKVIKQVDLVATESVEQGGFFRRIWDSIRLFFRGLFG</sequence>
<reference evidence="16 17" key="1">
    <citation type="submission" date="2023-12" db="EMBL/GenBank/DDBJ databases">
        <title>Thiobacillus sedimentum sp. nov., a chemolithoautotrophic sulfur-oxidizing bacterium isolated from freshwater sediment.</title>
        <authorList>
            <person name="Luo J."/>
            <person name="Dai C."/>
        </authorList>
    </citation>
    <scope>NUCLEOTIDE SEQUENCE [LARGE SCALE GENOMIC DNA]</scope>
    <source>
        <strain evidence="16 17">SCUT-2</strain>
    </source>
</reference>
<dbReference type="SMART" id="SM00936">
    <property type="entry name" value="PBP5_C"/>
    <property type="match status" value="1"/>
</dbReference>
<dbReference type="InterPro" id="IPR015956">
    <property type="entry name" value="Peniciliin-bd_prot_C_sf"/>
</dbReference>
<keyword evidence="17" id="KW-1185">Reference proteome</keyword>
<dbReference type="InterPro" id="IPR001967">
    <property type="entry name" value="Peptidase_S11_N"/>
</dbReference>
<keyword evidence="11" id="KW-0961">Cell wall biogenesis/degradation</keyword>
<evidence type="ECO:0000256" key="5">
    <source>
        <dbReference type="ARBA" id="ARBA00022645"/>
    </source>
</evidence>
<dbReference type="EC" id="3.4.16.4" evidence="4"/>
<feature type="chain" id="PRO_5046095446" description="serine-type D-Ala-D-Ala carboxypeptidase" evidence="14">
    <location>
        <begin position="25"/>
        <end position="385"/>
    </location>
</feature>
<organism evidence="16 17">
    <name type="scientific">Thiobacillus sedimenti</name>
    <dbReference type="NCBI Taxonomy" id="3110231"/>
    <lineage>
        <taxon>Bacteria</taxon>
        <taxon>Pseudomonadati</taxon>
        <taxon>Pseudomonadota</taxon>
        <taxon>Betaproteobacteria</taxon>
        <taxon>Nitrosomonadales</taxon>
        <taxon>Thiobacillaceae</taxon>
        <taxon>Thiobacillus</taxon>
    </lineage>
</organism>
<evidence type="ECO:0000256" key="11">
    <source>
        <dbReference type="ARBA" id="ARBA00023316"/>
    </source>
</evidence>
<comment type="catalytic activity">
    <reaction evidence="12">
        <text>Preferential cleavage: (Ac)2-L-Lys-D-Ala-|-D-Ala. Also transpeptidation of peptidyl-alanyl moieties that are N-acyl substituents of D-alanine.</text>
        <dbReference type="EC" id="3.4.16.4"/>
    </reaction>
</comment>
<dbReference type="InterPro" id="IPR037167">
    <property type="entry name" value="Peptidase_S11_C_sf"/>
</dbReference>
<evidence type="ECO:0000256" key="2">
    <source>
        <dbReference type="ARBA" id="ARBA00004752"/>
    </source>
</evidence>
<dbReference type="SUPFAM" id="SSF56601">
    <property type="entry name" value="beta-lactamase/transpeptidase-like"/>
    <property type="match status" value="1"/>
</dbReference>
<evidence type="ECO:0000256" key="1">
    <source>
        <dbReference type="ARBA" id="ARBA00003217"/>
    </source>
</evidence>
<dbReference type="InterPro" id="IPR012338">
    <property type="entry name" value="Beta-lactam/transpept-like"/>
</dbReference>
<keyword evidence="6" id="KW-0645">Protease</keyword>
<evidence type="ECO:0000256" key="13">
    <source>
        <dbReference type="RuleBase" id="RU004016"/>
    </source>
</evidence>
<comment type="pathway">
    <text evidence="2">Cell wall biogenesis; peptidoglycan biosynthesis.</text>
</comment>
<evidence type="ECO:0000256" key="7">
    <source>
        <dbReference type="ARBA" id="ARBA00022729"/>
    </source>
</evidence>
<dbReference type="RefSeq" id="WP_324780495.1">
    <property type="nucleotide sequence ID" value="NZ_CP141769.1"/>
</dbReference>
<evidence type="ECO:0000256" key="4">
    <source>
        <dbReference type="ARBA" id="ARBA00012448"/>
    </source>
</evidence>
<dbReference type="EMBL" id="CP141769">
    <property type="protein sequence ID" value="WRS39964.1"/>
    <property type="molecule type" value="Genomic_DNA"/>
</dbReference>
<dbReference type="InterPro" id="IPR012907">
    <property type="entry name" value="Peptidase_S11_C"/>
</dbReference>
<gene>
    <name evidence="16" type="ORF">VA613_03590</name>
</gene>
<dbReference type="PANTHER" id="PTHR21581:SF6">
    <property type="entry name" value="TRAFFICKING PROTEIN PARTICLE COMPLEX SUBUNIT 12"/>
    <property type="match status" value="1"/>
</dbReference>
<keyword evidence="9" id="KW-0133">Cell shape</keyword>
<dbReference type="Proteomes" id="UP001334732">
    <property type="component" value="Chromosome"/>
</dbReference>